<gene>
    <name evidence="2" type="ORF">H1016_00710</name>
</gene>
<feature type="transmembrane region" description="Helical" evidence="1">
    <location>
        <begin position="7"/>
        <end position="28"/>
    </location>
</feature>
<evidence type="ECO:0000256" key="1">
    <source>
        <dbReference type="SAM" id="Phobius"/>
    </source>
</evidence>
<name>A0A832UMR0_9ARCH</name>
<evidence type="ECO:0000313" key="3">
    <source>
        <dbReference type="Proteomes" id="UP000646946"/>
    </source>
</evidence>
<dbReference type="AlphaFoldDB" id="A0A832UMR0"/>
<dbReference type="EMBL" id="DVAB01000007">
    <property type="protein sequence ID" value="HIK00044.1"/>
    <property type="molecule type" value="Genomic_DNA"/>
</dbReference>
<reference evidence="2 3" key="1">
    <citation type="journal article" name="Nat. Commun.">
        <title>Undinarchaeota illuminate DPANN phylogeny and the impact of gene transfer on archaeal evolution.</title>
        <authorList>
            <person name="Dombrowski N."/>
            <person name="Williams T.A."/>
            <person name="Sun J."/>
            <person name="Woodcroft B.J."/>
            <person name="Lee J.H."/>
            <person name="Minh B.Q."/>
            <person name="Rinke C."/>
            <person name="Spang A."/>
        </authorList>
    </citation>
    <scope>NUCLEOTIDE SEQUENCE [LARGE SCALE GENOMIC DNA]</scope>
    <source>
        <strain evidence="2">MAG_bin1129</strain>
    </source>
</reference>
<accession>A0A832UMR0</accession>
<feature type="transmembrane region" description="Helical" evidence="1">
    <location>
        <begin position="40"/>
        <end position="62"/>
    </location>
</feature>
<keyword evidence="1" id="KW-1133">Transmembrane helix</keyword>
<proteinExistence type="predicted"/>
<evidence type="ECO:0000313" key="2">
    <source>
        <dbReference type="EMBL" id="HIK00044.1"/>
    </source>
</evidence>
<protein>
    <submittedName>
        <fullName evidence="2">Transcriptional regulator</fullName>
    </submittedName>
</protein>
<keyword evidence="1" id="KW-0472">Membrane</keyword>
<keyword evidence="3" id="KW-1185">Reference proteome</keyword>
<sequence>MAAQDKAFGFLLSVISVLIIVAWVYVMWGTEDILKTNQWLAIKIFATVLLVVIMLIVLWVGYTIATTPSIEEIEAEVRKRRKR</sequence>
<dbReference type="Proteomes" id="UP000646946">
    <property type="component" value="Unassembled WGS sequence"/>
</dbReference>
<comment type="caution">
    <text evidence="2">The sequence shown here is derived from an EMBL/GenBank/DDBJ whole genome shotgun (WGS) entry which is preliminary data.</text>
</comment>
<organism evidence="2 3">
    <name type="scientific">Candidatus Naiadarchaeum limnaeum</name>
    <dbReference type="NCBI Taxonomy" id="2756139"/>
    <lineage>
        <taxon>Archaea</taxon>
        <taxon>Candidatus Undinarchaeota</taxon>
        <taxon>Candidatus Undinarchaeia</taxon>
        <taxon>Candidatus Naiadarchaeales</taxon>
        <taxon>Candidatus Naiadarchaeaceae</taxon>
        <taxon>Candidatus Naiadarchaeum</taxon>
    </lineage>
</organism>
<keyword evidence="1" id="KW-0812">Transmembrane</keyword>